<dbReference type="SUPFAM" id="SSF52980">
    <property type="entry name" value="Restriction endonuclease-like"/>
    <property type="match status" value="1"/>
</dbReference>
<evidence type="ECO:0000313" key="1">
    <source>
        <dbReference type="EMBL" id="OUQ32065.1"/>
    </source>
</evidence>
<dbReference type="Proteomes" id="UP000195305">
    <property type="component" value="Unassembled WGS sequence"/>
</dbReference>
<accession>A0A1Y4SQ72</accession>
<evidence type="ECO:0000313" key="2">
    <source>
        <dbReference type="Proteomes" id="UP000195305"/>
    </source>
</evidence>
<sequence length="137" mass="15383">MAGEKNFEKKVENYLISMGIYKAGTPKQKIKVKPVGWFTKIWGGGYQKSGIPDLLLCINGIFISCELKDTYGKASDIQKLNTLRINEANGIGIILYPEGFENFKNLVKGVIDCKYHIQELKHLKDVNISSKCVILTN</sequence>
<dbReference type="EMBL" id="NFLJ01000047">
    <property type="protein sequence ID" value="OUQ32065.1"/>
    <property type="molecule type" value="Genomic_DNA"/>
</dbReference>
<dbReference type="Gene3D" id="3.40.1350.10">
    <property type="match status" value="1"/>
</dbReference>
<name>A0A1Y4SQ72_9FIRM</name>
<proteinExistence type="predicted"/>
<dbReference type="RefSeq" id="WP_087359857.1">
    <property type="nucleotide sequence ID" value="NZ_NFLJ01000047.1"/>
</dbReference>
<protein>
    <submittedName>
        <fullName evidence="1">VRR-NUC domain-containing protein</fullName>
    </submittedName>
</protein>
<dbReference type="InterPro" id="IPR011335">
    <property type="entry name" value="Restrct_endonuc-II-like"/>
</dbReference>
<gene>
    <name evidence="1" type="ORF">B5E75_12695</name>
</gene>
<comment type="caution">
    <text evidence="1">The sequence shown here is derived from an EMBL/GenBank/DDBJ whole genome shotgun (WGS) entry which is preliminary data.</text>
</comment>
<dbReference type="AlphaFoldDB" id="A0A1Y4SQ72"/>
<dbReference type="OrthoDB" id="1682640at2"/>
<reference evidence="1 2" key="1">
    <citation type="journal article" date="2018" name="BMC Genomics">
        <title>Whole genome sequencing and function prediction of 133 gut anaerobes isolated from chicken caecum in pure cultures.</title>
        <authorList>
            <person name="Medvecky M."/>
            <person name="Cejkova D."/>
            <person name="Polansky O."/>
            <person name="Karasova D."/>
            <person name="Kubasova T."/>
            <person name="Cizek A."/>
            <person name="Rychlik I."/>
        </authorList>
    </citation>
    <scope>NUCLEOTIDE SEQUENCE [LARGE SCALE GENOMIC DNA]</scope>
    <source>
        <strain evidence="1 2">An13</strain>
    </source>
</reference>
<dbReference type="InterPro" id="IPR011856">
    <property type="entry name" value="tRNA_endonuc-like_dom_sf"/>
</dbReference>
<dbReference type="GO" id="GO:0003676">
    <property type="term" value="F:nucleic acid binding"/>
    <property type="evidence" value="ECO:0007669"/>
    <property type="project" value="InterPro"/>
</dbReference>
<organism evidence="1 2">
    <name type="scientific">Massilimicrobiota timonensis</name>
    <dbReference type="NCBI Taxonomy" id="1776392"/>
    <lineage>
        <taxon>Bacteria</taxon>
        <taxon>Bacillati</taxon>
        <taxon>Bacillota</taxon>
        <taxon>Erysipelotrichia</taxon>
        <taxon>Erysipelotrichales</taxon>
        <taxon>Erysipelotrichaceae</taxon>
        <taxon>Massilimicrobiota</taxon>
    </lineage>
</organism>
<keyword evidence="2" id="KW-1185">Reference proteome</keyword>